<protein>
    <submittedName>
        <fullName evidence="1">Uncharacterized protein</fullName>
    </submittedName>
</protein>
<proteinExistence type="predicted"/>
<organism evidence="1 2">
    <name type="scientific">Bradyrhizobium frederickii</name>
    <dbReference type="NCBI Taxonomy" id="2560054"/>
    <lineage>
        <taxon>Bacteria</taxon>
        <taxon>Pseudomonadati</taxon>
        <taxon>Pseudomonadota</taxon>
        <taxon>Alphaproteobacteria</taxon>
        <taxon>Hyphomicrobiales</taxon>
        <taxon>Nitrobacteraceae</taxon>
        <taxon>Bradyrhizobium</taxon>
    </lineage>
</organism>
<dbReference type="AlphaFoldDB" id="A0A4Y9KWG1"/>
<gene>
    <name evidence="1" type="ORF">E4K66_25465</name>
</gene>
<evidence type="ECO:0000313" key="2">
    <source>
        <dbReference type="Proteomes" id="UP000298225"/>
    </source>
</evidence>
<name>A0A4Y9KWG1_9BRAD</name>
<dbReference type="RefSeq" id="WP_135170638.1">
    <property type="nucleotide sequence ID" value="NZ_SPQU01000013.1"/>
</dbReference>
<evidence type="ECO:0000313" key="1">
    <source>
        <dbReference type="EMBL" id="TFV35670.1"/>
    </source>
</evidence>
<reference evidence="1 2" key="1">
    <citation type="submission" date="2019-03" db="EMBL/GenBank/DDBJ databases">
        <title>Bradyrhizobium strains diversity isolated from Chamaecrista fasciculata.</title>
        <authorList>
            <person name="Urquiaga M.C.O."/>
            <person name="Hungria M."/>
            <person name="Delamuta J.R.M."/>
        </authorList>
    </citation>
    <scope>NUCLEOTIDE SEQUENCE [LARGE SCALE GENOMIC DNA]</scope>
    <source>
        <strain evidence="1 2">CNPSo 3424</strain>
    </source>
</reference>
<dbReference type="Proteomes" id="UP000298225">
    <property type="component" value="Unassembled WGS sequence"/>
</dbReference>
<keyword evidence="2" id="KW-1185">Reference proteome</keyword>
<dbReference type="EMBL" id="SPQU01000013">
    <property type="protein sequence ID" value="TFV35670.1"/>
    <property type="molecule type" value="Genomic_DNA"/>
</dbReference>
<sequence>MRVTERDKRRLDAITTAIKPRTSLAARIESLTETQRAAYEHWRQRQSEFLRQHPGDGEAYAWHLNGRAPRLSERIKSILFGAVVHIPSEATEQDAATTWTEAKEK</sequence>
<accession>A0A4Y9KWG1</accession>
<comment type="caution">
    <text evidence="1">The sequence shown here is derived from an EMBL/GenBank/DDBJ whole genome shotgun (WGS) entry which is preliminary data.</text>
</comment>